<keyword evidence="4" id="KW-0808">Transferase</keyword>
<evidence type="ECO:0000259" key="8">
    <source>
        <dbReference type="PROSITE" id="PS50405"/>
    </source>
</evidence>
<evidence type="ECO:0000256" key="2">
    <source>
        <dbReference type="ARBA" id="ARBA00011738"/>
    </source>
</evidence>
<accession>A0AAG5DU48</accession>
<dbReference type="InterPro" id="IPR010987">
    <property type="entry name" value="Glutathione-S-Trfase_C-like"/>
</dbReference>
<dbReference type="Gene3D" id="1.20.1050.10">
    <property type="match status" value="1"/>
</dbReference>
<protein>
    <recommendedName>
        <fullName evidence="3">glutathione transferase</fullName>
        <ecNumber evidence="3">2.5.1.18</ecNumber>
    </recommendedName>
    <alternativeName>
        <fullName evidence="5">GST class-theta</fullName>
    </alternativeName>
</protein>
<dbReference type="FunFam" id="3.40.30.10:FF:000034">
    <property type="entry name" value="glutathione S-transferase 1"/>
    <property type="match status" value="1"/>
</dbReference>
<evidence type="ECO:0000259" key="7">
    <source>
        <dbReference type="PROSITE" id="PS50404"/>
    </source>
</evidence>
<dbReference type="InterPro" id="IPR036249">
    <property type="entry name" value="Thioredoxin-like_sf"/>
</dbReference>
<organism evidence="9 10">
    <name type="scientific">Anopheles atroparvus</name>
    <name type="common">European mosquito</name>
    <dbReference type="NCBI Taxonomy" id="41427"/>
    <lineage>
        <taxon>Eukaryota</taxon>
        <taxon>Metazoa</taxon>
        <taxon>Ecdysozoa</taxon>
        <taxon>Arthropoda</taxon>
        <taxon>Hexapoda</taxon>
        <taxon>Insecta</taxon>
        <taxon>Pterygota</taxon>
        <taxon>Neoptera</taxon>
        <taxon>Endopterygota</taxon>
        <taxon>Diptera</taxon>
        <taxon>Nematocera</taxon>
        <taxon>Culicoidea</taxon>
        <taxon>Culicidae</taxon>
        <taxon>Anophelinae</taxon>
        <taxon>Anopheles</taxon>
    </lineage>
</organism>
<dbReference type="CDD" id="cd03177">
    <property type="entry name" value="GST_C_Delta_Epsilon"/>
    <property type="match status" value="1"/>
</dbReference>
<comment type="similarity">
    <text evidence="1">Belongs to the GST superfamily. Theta family.</text>
</comment>
<dbReference type="Pfam" id="PF00043">
    <property type="entry name" value="GST_C"/>
    <property type="match status" value="1"/>
</dbReference>
<dbReference type="SFLD" id="SFLDG01153">
    <property type="entry name" value="Main.4:_Theta-like"/>
    <property type="match status" value="1"/>
</dbReference>
<dbReference type="InterPro" id="IPR004046">
    <property type="entry name" value="GST_C"/>
</dbReference>
<evidence type="ECO:0000256" key="5">
    <source>
        <dbReference type="ARBA" id="ARBA00041523"/>
    </source>
</evidence>
<comment type="catalytic activity">
    <reaction evidence="6">
        <text>RX + glutathione = an S-substituted glutathione + a halide anion + H(+)</text>
        <dbReference type="Rhea" id="RHEA:16437"/>
        <dbReference type="ChEBI" id="CHEBI:15378"/>
        <dbReference type="ChEBI" id="CHEBI:16042"/>
        <dbReference type="ChEBI" id="CHEBI:17792"/>
        <dbReference type="ChEBI" id="CHEBI:57925"/>
        <dbReference type="ChEBI" id="CHEBI:90779"/>
        <dbReference type="EC" id="2.5.1.18"/>
    </reaction>
</comment>
<proteinExistence type="inferred from homology"/>
<dbReference type="PROSITE" id="PS50404">
    <property type="entry name" value="GST_NTER"/>
    <property type="match status" value="1"/>
</dbReference>
<dbReference type="InterPro" id="IPR004045">
    <property type="entry name" value="Glutathione_S-Trfase_N"/>
</dbReference>
<keyword evidence="10" id="KW-1185">Reference proteome</keyword>
<evidence type="ECO:0000256" key="3">
    <source>
        <dbReference type="ARBA" id="ARBA00012452"/>
    </source>
</evidence>
<evidence type="ECO:0000256" key="1">
    <source>
        <dbReference type="ARBA" id="ARBA00009899"/>
    </source>
</evidence>
<dbReference type="SUPFAM" id="SSF47616">
    <property type="entry name" value="GST C-terminal domain-like"/>
    <property type="match status" value="1"/>
</dbReference>
<evidence type="ECO:0000256" key="6">
    <source>
        <dbReference type="ARBA" id="ARBA00047960"/>
    </source>
</evidence>
<name>A0AAG5DU48_ANOAO</name>
<dbReference type="SUPFAM" id="SSF52833">
    <property type="entry name" value="Thioredoxin-like"/>
    <property type="match status" value="1"/>
</dbReference>
<evidence type="ECO:0000313" key="9">
    <source>
        <dbReference type="EnsemblMetazoa" id="ENSAATROPP014465"/>
    </source>
</evidence>
<dbReference type="PROSITE" id="PS50405">
    <property type="entry name" value="GST_CTER"/>
    <property type="match status" value="1"/>
</dbReference>
<comment type="subunit">
    <text evidence="2">Homodimer.</text>
</comment>
<feature type="domain" description="GST N-terminal" evidence="7">
    <location>
        <begin position="34"/>
        <end position="115"/>
    </location>
</feature>
<dbReference type="GO" id="GO:0004364">
    <property type="term" value="F:glutathione transferase activity"/>
    <property type="evidence" value="ECO:0007669"/>
    <property type="project" value="UniProtKB-EC"/>
</dbReference>
<dbReference type="CDD" id="cd03045">
    <property type="entry name" value="GST_N_Delta_Epsilon"/>
    <property type="match status" value="1"/>
</dbReference>
<dbReference type="SFLD" id="SFLDS00019">
    <property type="entry name" value="Glutathione_Transferase_(cytos"/>
    <property type="match status" value="1"/>
</dbReference>
<reference evidence="9" key="1">
    <citation type="submission" date="2024-04" db="UniProtKB">
        <authorList>
            <consortium name="EnsemblMetazoa"/>
        </authorList>
    </citation>
    <scope>IDENTIFICATION</scope>
    <source>
        <strain evidence="9">EBRO</strain>
    </source>
</reference>
<dbReference type="GO" id="GO:0006749">
    <property type="term" value="P:glutathione metabolic process"/>
    <property type="evidence" value="ECO:0007669"/>
    <property type="project" value="TreeGrafter"/>
</dbReference>
<dbReference type="SFLD" id="SFLDG00358">
    <property type="entry name" value="Main_(cytGST)"/>
    <property type="match status" value="1"/>
</dbReference>
<evidence type="ECO:0000313" key="10">
    <source>
        <dbReference type="Proteomes" id="UP000075880"/>
    </source>
</evidence>
<dbReference type="PANTHER" id="PTHR43969:SF3">
    <property type="entry name" value="GLUTATHIONE S TRANSFERASE E11, ISOFORM A-RELATED"/>
    <property type="match status" value="1"/>
</dbReference>
<evidence type="ECO:0000256" key="4">
    <source>
        <dbReference type="ARBA" id="ARBA00022679"/>
    </source>
</evidence>
<sequence length="240" mass="27286">DYRPAGWTFLVRVQHQLGHPARHWRRSLRLLNMTKILFYTLHLSPPCRAVELTAKALGLQLERKIVDLLGGDHLKPEFLKLNPQHTIPVLDDNGTIVSESHAIMIYLVRKYAKDNILYPTDLIGQARVNALLHFESGVLFARLRFITDRIEYVQTAYRLLEDTLADNFVAGPTMTIADFSCVSTVASLMGFVPMEKSTHPKIYAWIERMQQLPYYEEANGAGAADLAKRILLAMKANRKA</sequence>
<dbReference type="InterPro" id="IPR036282">
    <property type="entry name" value="Glutathione-S-Trfase_C_sf"/>
</dbReference>
<dbReference type="Gene3D" id="3.40.30.10">
    <property type="entry name" value="Glutaredoxin"/>
    <property type="match status" value="1"/>
</dbReference>
<dbReference type="FunFam" id="1.20.1050.10:FF:000007">
    <property type="entry name" value="Glutathione S-transferase 1-1"/>
    <property type="match status" value="1"/>
</dbReference>
<dbReference type="AlphaFoldDB" id="A0AAG5DU48"/>
<dbReference type="EnsemblMetazoa" id="ENSAATROPT016459">
    <property type="protein sequence ID" value="ENSAATROPP014465"/>
    <property type="gene ID" value="ENSAATROPG013468"/>
</dbReference>
<dbReference type="EC" id="2.5.1.18" evidence="3"/>
<dbReference type="PANTHER" id="PTHR43969">
    <property type="entry name" value="GLUTATHIONE S TRANSFERASE D10, ISOFORM A-RELATED"/>
    <property type="match status" value="1"/>
</dbReference>
<dbReference type="Pfam" id="PF13417">
    <property type="entry name" value="GST_N_3"/>
    <property type="match status" value="1"/>
</dbReference>
<feature type="domain" description="GST C-terminal" evidence="8">
    <location>
        <begin position="106"/>
        <end position="240"/>
    </location>
</feature>
<dbReference type="Proteomes" id="UP000075880">
    <property type="component" value="Unassembled WGS sequence"/>
</dbReference>
<dbReference type="InterPro" id="IPR040079">
    <property type="entry name" value="Glutathione_S-Trfase"/>
</dbReference>